<dbReference type="CDD" id="cd16021">
    <property type="entry name" value="ALP_like"/>
    <property type="match status" value="1"/>
</dbReference>
<dbReference type="PANTHER" id="PTHR10974:SF1">
    <property type="entry name" value="FI08016P-RELATED"/>
    <property type="match status" value="1"/>
</dbReference>
<dbReference type="InterPro" id="IPR017850">
    <property type="entry name" value="Alkaline_phosphatase_core_sf"/>
</dbReference>
<keyword evidence="1" id="KW-0472">Membrane</keyword>
<evidence type="ECO:0000313" key="2">
    <source>
        <dbReference type="EMBL" id="RUS82218.1"/>
    </source>
</evidence>
<dbReference type="OrthoDB" id="413313at2759"/>
<comment type="caution">
    <text evidence="2">The sequence shown here is derived from an EMBL/GenBank/DDBJ whole genome shotgun (WGS) entry which is preliminary data.</text>
</comment>
<keyword evidence="1" id="KW-1133">Transmembrane helix</keyword>
<dbReference type="STRING" id="188477.A0A3S0ZT81"/>
<dbReference type="Proteomes" id="UP000271974">
    <property type="component" value="Unassembled WGS sequence"/>
</dbReference>
<gene>
    <name evidence="2" type="ORF">EGW08_010032</name>
</gene>
<sequence length="684" mass="78844">MCTCLYSQMPVTMMVRLLAGTNLRVLLATLCLASGSFILLTTWVRQVSQEYQQRSRYDHETLDDPDWSDTDIRYDIGSTKRGFLLDTPHCKIPDIDPFDPVILREIGRRGEIRCSRVQPSLVYSEGSYLRINWTKIKNDLNGDFKHCQYHGIRRGDKNSDFAFELGKLSEPFSHDILVPPQDEFMRVNCYSRGEGRISTNFHATVPLKPEVEERANQQFKQHKETHQPKETYNVHMIGIDSVSRLNFMRQMKQTQKFLDNELGGFEMSGYNKVADNTFVNIVPMLMGKFVRELGWNETMNNKPFDEYPFFWKEFSQAGYRTLYAEDAPYIAIFVYDKAGFHKPPGDYYNRPLSVALEKQRSIWNANGNCVGDRLETSVVLDYVTDFSRVFKDKPHFGFTFITRMTHDDMSMVSSADYAYVKFLRRFKEEGHLNNTVLIFFSDHGYRFGRMRNTYVGKVEERLPFFYLVFPPSFREKYPDIVKNLKINYKRLTTPFDVHETLKDLLYFDGVARKGSVQDRGISLLREIPIERTCEHAGIQPHWCLCLEPKKLKPTGLLARGIGDAVVAHINKELSGAFHLCAQLSLENISQVVKMASNDQILRFDNVFNDVINHTIVYGTKTEAPVIYQVTLSTIPGHALFEATISFDPSSGKFAMGGDISRINAYNDQSACIPNFKLKKMCFCL</sequence>
<keyword evidence="3" id="KW-1185">Reference proteome</keyword>
<keyword evidence="1" id="KW-0812">Transmembrane</keyword>
<organism evidence="2 3">
    <name type="scientific">Elysia chlorotica</name>
    <name type="common">Eastern emerald elysia</name>
    <name type="synonym">Sea slug</name>
    <dbReference type="NCBI Taxonomy" id="188477"/>
    <lineage>
        <taxon>Eukaryota</taxon>
        <taxon>Metazoa</taxon>
        <taxon>Spiralia</taxon>
        <taxon>Lophotrochozoa</taxon>
        <taxon>Mollusca</taxon>
        <taxon>Gastropoda</taxon>
        <taxon>Heterobranchia</taxon>
        <taxon>Euthyneura</taxon>
        <taxon>Panpulmonata</taxon>
        <taxon>Sacoglossa</taxon>
        <taxon>Placobranchoidea</taxon>
        <taxon>Plakobranchidae</taxon>
        <taxon>Elysia</taxon>
    </lineage>
</organism>
<protein>
    <recommendedName>
        <fullName evidence="4">DUF229 domain containing protein</fullName>
    </recommendedName>
</protein>
<dbReference type="Pfam" id="PF02995">
    <property type="entry name" value="DUF229"/>
    <property type="match status" value="1"/>
</dbReference>
<dbReference type="AlphaFoldDB" id="A0A3S0ZT81"/>
<dbReference type="SUPFAM" id="SSF53649">
    <property type="entry name" value="Alkaline phosphatase-like"/>
    <property type="match status" value="1"/>
</dbReference>
<dbReference type="Gene3D" id="3.40.720.10">
    <property type="entry name" value="Alkaline Phosphatase, subunit A"/>
    <property type="match status" value="1"/>
</dbReference>
<evidence type="ECO:0000313" key="3">
    <source>
        <dbReference type="Proteomes" id="UP000271974"/>
    </source>
</evidence>
<name>A0A3S0ZT81_ELYCH</name>
<dbReference type="EMBL" id="RQTK01000297">
    <property type="protein sequence ID" value="RUS82218.1"/>
    <property type="molecule type" value="Genomic_DNA"/>
</dbReference>
<dbReference type="FunFam" id="3.40.720.10:FF:000017">
    <property type="entry name" value="Predicted protein"/>
    <property type="match status" value="1"/>
</dbReference>
<reference evidence="2 3" key="1">
    <citation type="submission" date="2019-01" db="EMBL/GenBank/DDBJ databases">
        <title>A draft genome assembly of the solar-powered sea slug Elysia chlorotica.</title>
        <authorList>
            <person name="Cai H."/>
            <person name="Li Q."/>
            <person name="Fang X."/>
            <person name="Li J."/>
            <person name="Curtis N.E."/>
            <person name="Altenburger A."/>
            <person name="Shibata T."/>
            <person name="Feng M."/>
            <person name="Maeda T."/>
            <person name="Schwartz J.A."/>
            <person name="Shigenobu S."/>
            <person name="Lundholm N."/>
            <person name="Nishiyama T."/>
            <person name="Yang H."/>
            <person name="Hasebe M."/>
            <person name="Li S."/>
            <person name="Pierce S.K."/>
            <person name="Wang J."/>
        </authorList>
    </citation>
    <scope>NUCLEOTIDE SEQUENCE [LARGE SCALE GENOMIC DNA]</scope>
    <source>
        <strain evidence="2">EC2010</strain>
        <tissue evidence="2">Whole organism of an adult</tissue>
    </source>
</reference>
<dbReference type="InterPro" id="IPR004245">
    <property type="entry name" value="DUF229"/>
</dbReference>
<evidence type="ECO:0000256" key="1">
    <source>
        <dbReference type="SAM" id="Phobius"/>
    </source>
</evidence>
<dbReference type="PANTHER" id="PTHR10974">
    <property type="entry name" value="FI08016P-RELATED"/>
    <property type="match status" value="1"/>
</dbReference>
<proteinExistence type="predicted"/>
<accession>A0A3S0ZT81</accession>
<dbReference type="GO" id="GO:0005615">
    <property type="term" value="C:extracellular space"/>
    <property type="evidence" value="ECO:0007669"/>
    <property type="project" value="TreeGrafter"/>
</dbReference>
<feature type="transmembrane region" description="Helical" evidence="1">
    <location>
        <begin position="23"/>
        <end position="44"/>
    </location>
</feature>
<evidence type="ECO:0008006" key="4">
    <source>
        <dbReference type="Google" id="ProtNLM"/>
    </source>
</evidence>